<evidence type="ECO:0000256" key="1">
    <source>
        <dbReference type="SAM" id="SignalP"/>
    </source>
</evidence>
<proteinExistence type="predicted"/>
<gene>
    <name evidence="2" type="ORF">PXX05_04270</name>
</gene>
<accession>A0ABY8AU45</accession>
<protein>
    <submittedName>
        <fullName evidence="2">Uncharacterized protein</fullName>
    </submittedName>
</protein>
<feature type="signal peptide" evidence="1">
    <location>
        <begin position="1"/>
        <end position="22"/>
    </location>
</feature>
<reference evidence="2 3" key="1">
    <citation type="submission" date="2023-02" db="EMBL/GenBank/DDBJ databases">
        <title>Genome Sequence of L. cardiaca H63T.</title>
        <authorList>
            <person name="Lopez A.E."/>
            <person name="Cianciotto N.P."/>
        </authorList>
    </citation>
    <scope>NUCLEOTIDE SEQUENCE [LARGE SCALE GENOMIC DNA]</scope>
    <source>
        <strain evidence="2 3">H63</strain>
    </source>
</reference>
<dbReference type="Proteomes" id="UP001222087">
    <property type="component" value="Chromosome"/>
</dbReference>
<feature type="chain" id="PRO_5045505185" evidence="1">
    <location>
        <begin position="23"/>
        <end position="99"/>
    </location>
</feature>
<evidence type="ECO:0000313" key="3">
    <source>
        <dbReference type="Proteomes" id="UP001222087"/>
    </source>
</evidence>
<keyword evidence="1" id="KW-0732">Signal</keyword>
<organism evidence="2 3">
    <name type="scientific">Legionella cardiaca</name>
    <dbReference type="NCBI Taxonomy" id="1071983"/>
    <lineage>
        <taxon>Bacteria</taxon>
        <taxon>Pseudomonadati</taxon>
        <taxon>Pseudomonadota</taxon>
        <taxon>Gammaproteobacteria</taxon>
        <taxon>Legionellales</taxon>
        <taxon>Legionellaceae</taxon>
        <taxon>Legionella</taxon>
    </lineage>
</organism>
<evidence type="ECO:0000313" key="2">
    <source>
        <dbReference type="EMBL" id="WED44008.1"/>
    </source>
</evidence>
<name>A0ABY8AU45_9GAMM</name>
<dbReference type="EMBL" id="CP119078">
    <property type="protein sequence ID" value="WED44008.1"/>
    <property type="molecule type" value="Genomic_DNA"/>
</dbReference>
<sequence length="99" mass="10267">MKGILTLLASSALFLLASVSYATDTTTTTTTAPATGTTTVGTSLDNNWTCSTNASSSSVAADQAADKEMSETKKSAADAFAFATKNCRDCTKITCEYDE</sequence>
<keyword evidence="3" id="KW-1185">Reference proteome</keyword>
<dbReference type="RefSeq" id="WP_275089823.1">
    <property type="nucleotide sequence ID" value="NZ_CP119078.1"/>
</dbReference>